<dbReference type="Gene3D" id="2.160.20.10">
    <property type="entry name" value="Single-stranded right-handed beta-helix, Pectin lyase-like"/>
    <property type="match status" value="2"/>
</dbReference>
<accession>A0ABP9VNX7</accession>
<dbReference type="InterPro" id="IPR011050">
    <property type="entry name" value="Pectin_lyase_fold/virulence"/>
</dbReference>
<gene>
    <name evidence="2" type="ORF">Rcae01_02345</name>
</gene>
<evidence type="ECO:0000259" key="1">
    <source>
        <dbReference type="Pfam" id="PF13229"/>
    </source>
</evidence>
<dbReference type="InterPro" id="IPR006626">
    <property type="entry name" value="PbH1"/>
</dbReference>
<dbReference type="Pfam" id="PF13229">
    <property type="entry name" value="Beta_helix"/>
    <property type="match status" value="1"/>
</dbReference>
<dbReference type="Proteomes" id="UP001416858">
    <property type="component" value="Unassembled WGS sequence"/>
</dbReference>
<protein>
    <recommendedName>
        <fullName evidence="1">Right handed beta helix domain-containing protein</fullName>
    </recommendedName>
</protein>
<dbReference type="InterPro" id="IPR012334">
    <property type="entry name" value="Pectin_lyas_fold"/>
</dbReference>
<dbReference type="InterPro" id="IPR059226">
    <property type="entry name" value="Choice_anch_Q_dom"/>
</dbReference>
<dbReference type="EMBL" id="BAABRO010000004">
    <property type="protein sequence ID" value="GAA5506892.1"/>
    <property type="molecule type" value="Genomic_DNA"/>
</dbReference>
<reference evidence="2 3" key="1">
    <citation type="submission" date="2024-02" db="EMBL/GenBank/DDBJ databases">
        <title>Rhodopirellula caenicola NBRC 110016.</title>
        <authorList>
            <person name="Ichikawa N."/>
            <person name="Katano-Makiyama Y."/>
            <person name="Hidaka K."/>
        </authorList>
    </citation>
    <scope>NUCLEOTIDE SEQUENCE [LARGE SCALE GENOMIC DNA]</scope>
    <source>
        <strain evidence="2 3">NBRC 110016</strain>
    </source>
</reference>
<dbReference type="InterPro" id="IPR039448">
    <property type="entry name" value="Beta_helix"/>
</dbReference>
<proteinExistence type="predicted"/>
<evidence type="ECO:0000313" key="2">
    <source>
        <dbReference type="EMBL" id="GAA5506892.1"/>
    </source>
</evidence>
<dbReference type="SMART" id="SM00710">
    <property type="entry name" value="PbH1"/>
    <property type="match status" value="14"/>
</dbReference>
<comment type="caution">
    <text evidence="2">The sequence shown here is derived from an EMBL/GenBank/DDBJ whole genome shotgun (WGS) entry which is preliminary data.</text>
</comment>
<dbReference type="SUPFAM" id="SSF51126">
    <property type="entry name" value="Pectin lyase-like"/>
    <property type="match status" value="3"/>
</dbReference>
<organism evidence="2 3">
    <name type="scientific">Novipirellula caenicola</name>
    <dbReference type="NCBI Taxonomy" id="1536901"/>
    <lineage>
        <taxon>Bacteria</taxon>
        <taxon>Pseudomonadati</taxon>
        <taxon>Planctomycetota</taxon>
        <taxon>Planctomycetia</taxon>
        <taxon>Pirellulales</taxon>
        <taxon>Pirellulaceae</taxon>
        <taxon>Novipirellula</taxon>
    </lineage>
</organism>
<feature type="domain" description="Right handed beta helix" evidence="1">
    <location>
        <begin position="245"/>
        <end position="407"/>
    </location>
</feature>
<dbReference type="NCBIfam" id="NF041518">
    <property type="entry name" value="choice_anch_Q"/>
    <property type="match status" value="1"/>
</dbReference>
<sequence>MLFVNQKRDTLKSRRRRRLLAESLETRAMLTTFYVDAEFGAAGNDGTAQSPFASITEGIQAAMQSTGADEVIIAPRAAGGAYNESVSLQSHGTDDSPIVLRGATGNATDVLWTSAEGPGLLVDAAIELTIQDLKFEGTELAGIRVVSEADVTVDNVHVQGSRRNSGIVHQNGDLVVRNSLLENNFQGLWSAELRDDVSSEIVDYPDNLTVENTISANNNANGIYSRNATGDVVLENVQATDNRFNGVRVWQINLISINDGEYSGNGYSGISIEDSESPTLRGGVMSGNGHHGVWGRNNQSPSIGGGEMTDNLLTGIHLSGSSDVTITDTLVNGNEVHGIKIVDADGVLIDQVTATENGSIFSNSTSGGGGIGVLPSTAAPIVITNSVVSRNQTRGNGGGIEVWAWSSVNYNFMSEVYISNTEVTGNQIAPDVFRHGGGVAIFGSANSTFANVLVEGNVARGTAGLHSYTGFSTPEGFPTMTVTDSTIAHNVALREGPGIGAGAAGIYHGNGHIELSNTTIYENDGGNAGGMYLASIGGNISNTTISGNNGVIVGGMNSRVVREDLNIRNVTIVENHGGNAGGVTSLSSKLNFGNSIVAENTRGDSNDGSEDDRLASDVAGTATTLGGNFFGEADNVDLVGSGQDQTGTQASPLDPQLGSLQDNGGATLTHAPLPGSPVVDGGVDALVELIATDQRGADRVQGNAVDIGAVEQTVFHADVEIPKSHLNLNSADKGNKTVSVVIHSTNQLDATLIDASTVVWASASASGFQLRDVDGDGDLDLIVDFKLRETDLVDRYRDALILDDSDNQVSVDVPVSGMTDDGLRVMGSGSVDLVMTGKALRDLLRSIDES</sequence>
<dbReference type="RefSeq" id="WP_345683795.1">
    <property type="nucleotide sequence ID" value="NZ_BAABRO010000004.1"/>
</dbReference>
<name>A0ABP9VNX7_9BACT</name>
<evidence type="ECO:0000313" key="3">
    <source>
        <dbReference type="Proteomes" id="UP001416858"/>
    </source>
</evidence>
<keyword evidence="3" id="KW-1185">Reference proteome</keyword>